<feature type="repeat" description="ANK" evidence="12">
    <location>
        <begin position="326"/>
        <end position="358"/>
    </location>
</feature>
<keyword evidence="18" id="KW-1185">Reference proteome</keyword>
<keyword evidence="4" id="KW-0677">Repeat</keyword>
<dbReference type="Gene3D" id="3.30.710.10">
    <property type="entry name" value="Potassium Channel Kv1.1, Chain A"/>
    <property type="match status" value="1"/>
</dbReference>
<evidence type="ECO:0000256" key="13">
    <source>
        <dbReference type="PROSITE-ProRule" id="PRU01391"/>
    </source>
</evidence>
<proteinExistence type="inferred from homology"/>
<evidence type="ECO:0000256" key="4">
    <source>
        <dbReference type="ARBA" id="ARBA00022737"/>
    </source>
</evidence>
<evidence type="ECO:0000256" key="10">
    <source>
        <dbReference type="ARBA" id="ARBA00023242"/>
    </source>
</evidence>
<comment type="pathway">
    <text evidence="2">Protein modification; protein ubiquitination.</text>
</comment>
<feature type="domain" description="C2HC NPR-type" evidence="16">
    <location>
        <begin position="139"/>
        <end position="153"/>
    </location>
</feature>
<feature type="domain" description="BTB" evidence="15">
    <location>
        <begin position="60"/>
        <end position="136"/>
    </location>
</feature>
<dbReference type="FunFam" id="3.30.710.10:FF:000110">
    <property type="entry name" value="Regulatory protein NPR3"/>
    <property type="match status" value="1"/>
</dbReference>
<keyword evidence="14" id="KW-1133">Transmembrane helix</keyword>
<dbReference type="PANTHER" id="PTHR46475:SF9">
    <property type="entry name" value="REGULATORY PROTEIN NPR3-LIKE ISOFORM X1"/>
    <property type="match status" value="1"/>
</dbReference>
<dbReference type="InterPro" id="IPR002110">
    <property type="entry name" value="Ankyrin_rpt"/>
</dbReference>
<evidence type="ECO:0000256" key="8">
    <source>
        <dbReference type="ARBA" id="ARBA00022833"/>
    </source>
</evidence>
<evidence type="ECO:0000256" key="6">
    <source>
        <dbReference type="ARBA" id="ARBA00022786"/>
    </source>
</evidence>
<feature type="transmembrane region" description="Helical" evidence="14">
    <location>
        <begin position="611"/>
        <end position="633"/>
    </location>
</feature>
<evidence type="ECO:0000256" key="9">
    <source>
        <dbReference type="ARBA" id="ARBA00023043"/>
    </source>
</evidence>
<keyword evidence="7" id="KW-0611">Plant defense</keyword>
<keyword evidence="3" id="KW-0479">Metal-binding</keyword>
<gene>
    <name evidence="17" type="ORF">Fot_09293</name>
</gene>
<accession>A0ABD1WG45</accession>
<dbReference type="InterPro" id="IPR021094">
    <property type="entry name" value="NPR1/NIM1-like_C"/>
</dbReference>
<dbReference type="FunFam" id="1.25.40.20:FF:000123">
    <property type="entry name" value="regulatory protein NPR3-like"/>
    <property type="match status" value="1"/>
</dbReference>
<keyword evidence="14" id="KW-0812">Transmembrane</keyword>
<dbReference type="PANTHER" id="PTHR46475">
    <property type="entry name" value="REGULATORY PROTEIN NPR3"/>
    <property type="match status" value="1"/>
</dbReference>
<dbReference type="PROSITE" id="PS50097">
    <property type="entry name" value="BTB"/>
    <property type="match status" value="1"/>
</dbReference>
<keyword evidence="6" id="KW-0833">Ubl conjugation pathway</keyword>
<evidence type="ECO:0000313" key="17">
    <source>
        <dbReference type="EMBL" id="KAL2547763.1"/>
    </source>
</evidence>
<evidence type="ECO:0000256" key="12">
    <source>
        <dbReference type="PROSITE-ProRule" id="PRU00023"/>
    </source>
</evidence>
<keyword evidence="5 13" id="KW-0863">Zinc-finger</keyword>
<dbReference type="InterPro" id="IPR036770">
    <property type="entry name" value="Ankyrin_rpt-contain_sf"/>
</dbReference>
<dbReference type="GO" id="GO:0006952">
    <property type="term" value="P:defense response"/>
    <property type="evidence" value="ECO:0007669"/>
    <property type="project" value="UniProtKB-KW"/>
</dbReference>
<evidence type="ECO:0000259" key="16">
    <source>
        <dbReference type="PROSITE" id="PS52046"/>
    </source>
</evidence>
<name>A0ABD1WG45_9LAMI</name>
<comment type="caution">
    <text evidence="17">The sequence shown here is derived from an EMBL/GenBank/DDBJ whole genome shotgun (WGS) entry which is preliminary data.</text>
</comment>
<dbReference type="InterPro" id="IPR044292">
    <property type="entry name" value="NPR"/>
</dbReference>
<evidence type="ECO:0000256" key="14">
    <source>
        <dbReference type="SAM" id="Phobius"/>
    </source>
</evidence>
<keyword evidence="14" id="KW-0472">Membrane</keyword>
<comment type="caution">
    <text evidence="13">Lacks conserved residue(s) required for the propagation of feature annotation.</text>
</comment>
<dbReference type="InterPro" id="IPR011333">
    <property type="entry name" value="SKP1/BTB/POZ_sf"/>
</dbReference>
<evidence type="ECO:0000256" key="2">
    <source>
        <dbReference type="ARBA" id="ARBA00004906"/>
    </source>
</evidence>
<dbReference type="PROSITE" id="PS52046">
    <property type="entry name" value="ZF_C2HC_NPR"/>
    <property type="match status" value="1"/>
</dbReference>
<evidence type="ECO:0000256" key="1">
    <source>
        <dbReference type="ARBA" id="ARBA00004123"/>
    </source>
</evidence>
<evidence type="ECO:0000256" key="7">
    <source>
        <dbReference type="ARBA" id="ARBA00022821"/>
    </source>
</evidence>
<dbReference type="Pfam" id="PF12313">
    <property type="entry name" value="NPR1_like_C"/>
    <property type="match status" value="1"/>
</dbReference>
<evidence type="ECO:0000313" key="18">
    <source>
        <dbReference type="Proteomes" id="UP001604277"/>
    </source>
</evidence>
<evidence type="ECO:0000259" key="15">
    <source>
        <dbReference type="PROSITE" id="PS50097"/>
    </source>
</evidence>
<sequence length="672" mass="75134">MDSGSDYSLSFDFIASDLSNSNSLPSPTGYEVGSNLELLSLNRLSDSLEKLLLDAEYDHSDAVIEVEGTPVGVNRCILAARSPFFHDLFKNGNGSSVKESKPKYLMSQLVPHYTIEQEAFKVLLTYLYTGKLKPSPPEISTCVDESCTHDACRPAINYAVELMYGSATFEIKELVMLVQRRLLDFVDKALAEDIIPILAVAFHCKLKQLLSYCVLRLAHSDLDKVVLQKELPCEVLSDVQSLRLESQKAGEHASVRVDPMNEKRIQRIHKALDSNDVELVKLLLEESSITLDAAYALHYAAAYCNSKVVNEVLNLGNADVNLRNSRGYTVLHVATRRKDPSVVVGLLNQGASVSDTTRDGQTAVTICRRLTRPKDYNEATKQGHETNKDRLCIDVLEREMLRNPLAGNVSMSSITVPDDLHMNLLLFENRVAMARALFPLEARLAMQIAHADSTSEFAGLSASKVTYKNFREVDLNEIPSEQVKRLQLRLQALQKTVETGRRFFPNCSEVLDKLLEDDTIGTLLLEKGTPEEQRMKRMRYMELKEDVMKAFSKDIAENNWTNLSSSSSCSSSPRIGKIQKGSAQGRIQVERCEIFIIVKNLRCSIDATLKLNVNTIVSVFACVALISFCLILLPPLRLTLHNTSRITISTPLFVMLSRECHKTLSRTPLNEL</sequence>
<organism evidence="17 18">
    <name type="scientific">Forsythia ovata</name>
    <dbReference type="NCBI Taxonomy" id="205694"/>
    <lineage>
        <taxon>Eukaryota</taxon>
        <taxon>Viridiplantae</taxon>
        <taxon>Streptophyta</taxon>
        <taxon>Embryophyta</taxon>
        <taxon>Tracheophyta</taxon>
        <taxon>Spermatophyta</taxon>
        <taxon>Magnoliopsida</taxon>
        <taxon>eudicotyledons</taxon>
        <taxon>Gunneridae</taxon>
        <taxon>Pentapetalae</taxon>
        <taxon>asterids</taxon>
        <taxon>lamiids</taxon>
        <taxon>Lamiales</taxon>
        <taxon>Oleaceae</taxon>
        <taxon>Forsythieae</taxon>
        <taxon>Forsythia</taxon>
    </lineage>
</organism>
<dbReference type="SMART" id="SM00225">
    <property type="entry name" value="BTB"/>
    <property type="match status" value="1"/>
</dbReference>
<dbReference type="GO" id="GO:0005634">
    <property type="term" value="C:nucleus"/>
    <property type="evidence" value="ECO:0007669"/>
    <property type="project" value="UniProtKB-SubCell"/>
</dbReference>
<evidence type="ECO:0000256" key="5">
    <source>
        <dbReference type="ARBA" id="ARBA00022771"/>
    </source>
</evidence>
<dbReference type="EMBL" id="JBFOLJ010000003">
    <property type="protein sequence ID" value="KAL2547763.1"/>
    <property type="molecule type" value="Genomic_DNA"/>
</dbReference>
<keyword evidence="10" id="KW-0539">Nucleus</keyword>
<dbReference type="CDD" id="cd18310">
    <property type="entry name" value="BTB_POZ_NPR_plant"/>
    <property type="match status" value="1"/>
</dbReference>
<comment type="similarity">
    <text evidence="11">Belongs to the plant 'ANKYRIN-BTB/POZ' family. 'NPR1-like' subfamily.</text>
</comment>
<protein>
    <submittedName>
        <fullName evidence="17">Regulatory protein NPR3</fullName>
    </submittedName>
</protein>
<dbReference type="PROSITE" id="PS50297">
    <property type="entry name" value="ANK_REP_REGION"/>
    <property type="match status" value="1"/>
</dbReference>
<dbReference type="Pfam" id="PF00651">
    <property type="entry name" value="BTB"/>
    <property type="match status" value="1"/>
</dbReference>
<dbReference type="InterPro" id="IPR057250">
    <property type="entry name" value="Znf_C2HC_NPR-type"/>
</dbReference>
<dbReference type="SUPFAM" id="SSF48403">
    <property type="entry name" value="Ankyrin repeat"/>
    <property type="match status" value="1"/>
</dbReference>
<dbReference type="Pfam" id="PF12796">
    <property type="entry name" value="Ank_2"/>
    <property type="match status" value="1"/>
</dbReference>
<dbReference type="SUPFAM" id="SSF54695">
    <property type="entry name" value="POZ domain"/>
    <property type="match status" value="1"/>
</dbReference>
<dbReference type="InterPro" id="IPR000210">
    <property type="entry name" value="BTB/POZ_dom"/>
</dbReference>
<keyword evidence="8" id="KW-0862">Zinc</keyword>
<dbReference type="PROSITE" id="PS50088">
    <property type="entry name" value="ANK_REPEAT"/>
    <property type="match status" value="1"/>
</dbReference>
<evidence type="ECO:0000256" key="11">
    <source>
        <dbReference type="ARBA" id="ARBA00044947"/>
    </source>
</evidence>
<keyword evidence="9 12" id="KW-0040">ANK repeat</keyword>
<dbReference type="AlphaFoldDB" id="A0ABD1WG45"/>
<evidence type="ECO:0000256" key="3">
    <source>
        <dbReference type="ARBA" id="ARBA00022723"/>
    </source>
</evidence>
<comment type="subcellular location">
    <subcellularLocation>
        <location evidence="1">Nucleus</location>
    </subcellularLocation>
</comment>
<dbReference type="GO" id="GO:0008270">
    <property type="term" value="F:zinc ion binding"/>
    <property type="evidence" value="ECO:0007669"/>
    <property type="project" value="UniProtKB-KW"/>
</dbReference>
<dbReference type="Gene3D" id="1.25.40.20">
    <property type="entry name" value="Ankyrin repeat-containing domain"/>
    <property type="match status" value="1"/>
</dbReference>
<dbReference type="Proteomes" id="UP001604277">
    <property type="component" value="Unassembled WGS sequence"/>
</dbReference>
<reference evidence="18" key="1">
    <citation type="submission" date="2024-07" db="EMBL/GenBank/DDBJ databases">
        <title>Two chromosome-level genome assemblies of Korean endemic species Abeliophyllum distichum and Forsythia ovata (Oleaceae).</title>
        <authorList>
            <person name="Jang H."/>
        </authorList>
    </citation>
    <scope>NUCLEOTIDE SEQUENCE [LARGE SCALE GENOMIC DNA]</scope>
</reference>
<dbReference type="SMART" id="SM00248">
    <property type="entry name" value="ANK"/>
    <property type="match status" value="3"/>
</dbReference>